<evidence type="ECO:0000313" key="2">
    <source>
        <dbReference type="Proteomes" id="UP001239111"/>
    </source>
</evidence>
<keyword evidence="2" id="KW-1185">Reference proteome</keyword>
<name>A0ACC2P127_9HYME</name>
<feature type="non-terminal residue" evidence="1">
    <location>
        <position position="1"/>
    </location>
</feature>
<gene>
    <name evidence="1" type="ORF">QAD02_012543</name>
</gene>
<organism evidence="1 2">
    <name type="scientific">Eretmocerus hayati</name>
    <dbReference type="NCBI Taxonomy" id="131215"/>
    <lineage>
        <taxon>Eukaryota</taxon>
        <taxon>Metazoa</taxon>
        <taxon>Ecdysozoa</taxon>
        <taxon>Arthropoda</taxon>
        <taxon>Hexapoda</taxon>
        <taxon>Insecta</taxon>
        <taxon>Pterygota</taxon>
        <taxon>Neoptera</taxon>
        <taxon>Endopterygota</taxon>
        <taxon>Hymenoptera</taxon>
        <taxon>Apocrita</taxon>
        <taxon>Proctotrupomorpha</taxon>
        <taxon>Chalcidoidea</taxon>
        <taxon>Aphelinidae</taxon>
        <taxon>Aphelininae</taxon>
        <taxon>Eretmocerus</taxon>
    </lineage>
</organism>
<sequence length="231" mass="27073">VSLESKLKADYDMFIFSQVWPPVSCYDWKQKSPSHKCNMPPFEEWSIHGLWPTKKHTLGPFYCNSSLPFNYDALDSLKAQLEVKWIDVHKGSKPHEFWRHEWEKHGTCSVDIENINTEKKYFQKALDLHDKYNLKDVLDKANILVNQKYKLQDYLDGLQKVLKKTAFVGCIESGKKDETFVSELRICLDKQFELMNCNDISEYPSNCNHKKLITYPESVPNFNNMPTVVQV</sequence>
<reference evidence="1" key="1">
    <citation type="submission" date="2023-04" db="EMBL/GenBank/DDBJ databases">
        <title>A chromosome-level genome assembly of the parasitoid wasp Eretmocerus hayati.</title>
        <authorList>
            <person name="Zhong Y."/>
            <person name="Liu S."/>
            <person name="Liu Y."/>
        </authorList>
    </citation>
    <scope>NUCLEOTIDE SEQUENCE</scope>
    <source>
        <strain evidence="1">ZJU_SS_LIU_2023</strain>
    </source>
</reference>
<accession>A0ACC2P127</accession>
<comment type="caution">
    <text evidence="1">The sequence shown here is derived from an EMBL/GenBank/DDBJ whole genome shotgun (WGS) entry which is preliminary data.</text>
</comment>
<protein>
    <submittedName>
        <fullName evidence="1">Uncharacterized protein</fullName>
    </submittedName>
</protein>
<proteinExistence type="predicted"/>
<dbReference type="Proteomes" id="UP001239111">
    <property type="component" value="Chromosome 2"/>
</dbReference>
<dbReference type="EMBL" id="CM056742">
    <property type="protein sequence ID" value="KAJ8676756.1"/>
    <property type="molecule type" value="Genomic_DNA"/>
</dbReference>
<evidence type="ECO:0000313" key="1">
    <source>
        <dbReference type="EMBL" id="KAJ8676756.1"/>
    </source>
</evidence>